<reference evidence="2 3" key="1">
    <citation type="journal article" date="2014" name="Environ. Microbiol.">
        <title>Contrasting genomic patterns and infection strategies of two co-existing Bacteroidetes podovirus genera.</title>
        <authorList>
            <person name="Holmfeldt K."/>
            <person name="Howard-Varona C."/>
            <person name="Solonenko N."/>
            <person name="Sullivan M.B."/>
        </authorList>
    </citation>
    <scope>NUCLEOTIDE SEQUENCE [LARGE SCALE GENOMIC DNA]</scope>
    <source>
        <strain evidence="2 3">18</strain>
    </source>
</reference>
<sequence length="92" mass="10884">MKNLKFEDLPNAVELILEKLNMLQSEINSLNENFQPKELIELMSREETANFFQISYPTLNNWTKNGILTGYRVGNRIYYKRSEIESQVQKII</sequence>
<evidence type="ECO:0000313" key="3">
    <source>
        <dbReference type="Proteomes" id="UP000030786"/>
    </source>
</evidence>
<accession>A0AAU8RU65</accession>
<protein>
    <submittedName>
        <fullName evidence="2">DNA-binding protein</fullName>
    </submittedName>
</protein>
<dbReference type="InterPro" id="IPR041657">
    <property type="entry name" value="HTH_17"/>
</dbReference>
<organism evidence="2 3">
    <name type="scientific">Cellulophaga baltica 18</name>
    <dbReference type="NCBI Taxonomy" id="1348584"/>
    <lineage>
        <taxon>Bacteria</taxon>
        <taxon>Pseudomonadati</taxon>
        <taxon>Bacteroidota</taxon>
        <taxon>Flavobacteriia</taxon>
        <taxon>Flavobacteriales</taxon>
        <taxon>Flavobacteriaceae</taxon>
        <taxon>Cellulophaga</taxon>
    </lineage>
</organism>
<dbReference type="RefSeq" id="WP_029447317.1">
    <property type="nucleotide sequence ID" value="NZ_CP009976.1"/>
</dbReference>
<evidence type="ECO:0000313" key="2">
    <source>
        <dbReference type="EMBL" id="AIZ41219.1"/>
    </source>
</evidence>
<dbReference type="InterPro" id="IPR009061">
    <property type="entry name" value="DNA-bd_dom_put_sf"/>
</dbReference>
<dbReference type="Proteomes" id="UP000030786">
    <property type="component" value="Chromosome"/>
</dbReference>
<name>A0AAU8RU65_9FLAO</name>
<dbReference type="GeneID" id="78060346"/>
<gene>
    <name evidence="2" type="ORF">M666_06320</name>
</gene>
<dbReference type="SUPFAM" id="SSF46955">
    <property type="entry name" value="Putative DNA-binding domain"/>
    <property type="match status" value="1"/>
</dbReference>
<keyword evidence="2" id="KW-0238">DNA-binding</keyword>
<dbReference type="EMBL" id="CP009976">
    <property type="protein sequence ID" value="AIZ41219.1"/>
    <property type="molecule type" value="Genomic_DNA"/>
</dbReference>
<dbReference type="Pfam" id="PF12728">
    <property type="entry name" value="HTH_17"/>
    <property type="match status" value="1"/>
</dbReference>
<dbReference type="GO" id="GO:0003677">
    <property type="term" value="F:DNA binding"/>
    <property type="evidence" value="ECO:0007669"/>
    <property type="project" value="UniProtKB-KW"/>
</dbReference>
<evidence type="ECO:0000259" key="1">
    <source>
        <dbReference type="Pfam" id="PF12728"/>
    </source>
</evidence>
<dbReference type="KEGG" id="cbat:M666_06320"/>
<feature type="domain" description="Helix-turn-helix" evidence="1">
    <location>
        <begin position="42"/>
        <end position="85"/>
    </location>
</feature>
<dbReference type="AlphaFoldDB" id="A0AAU8RU65"/>
<proteinExistence type="predicted"/>